<evidence type="ECO:0000256" key="3">
    <source>
        <dbReference type="ARBA" id="ARBA00022475"/>
    </source>
</evidence>
<evidence type="ECO:0000256" key="4">
    <source>
        <dbReference type="ARBA" id="ARBA00022519"/>
    </source>
</evidence>
<feature type="transmembrane region" description="Helical" evidence="8">
    <location>
        <begin position="39"/>
        <end position="57"/>
    </location>
</feature>
<feature type="transmembrane region" description="Helical" evidence="8">
    <location>
        <begin position="87"/>
        <end position="106"/>
    </location>
</feature>
<feature type="transmembrane region" description="Helical" evidence="8">
    <location>
        <begin position="292"/>
        <end position="311"/>
    </location>
</feature>
<evidence type="ECO:0000256" key="5">
    <source>
        <dbReference type="ARBA" id="ARBA00022692"/>
    </source>
</evidence>
<keyword evidence="7 8" id="KW-0472">Membrane</keyword>
<organism evidence="9 10">
    <name type="scientific">Salibacterium lacus</name>
    <dbReference type="NCBI Taxonomy" id="1898109"/>
    <lineage>
        <taxon>Bacteria</taxon>
        <taxon>Bacillati</taxon>
        <taxon>Bacillota</taxon>
        <taxon>Bacilli</taxon>
        <taxon>Bacillales</taxon>
        <taxon>Bacillaceae</taxon>
    </lineage>
</organism>
<comment type="subcellular location">
    <subcellularLocation>
        <location evidence="1">Cell membrane</location>
        <topology evidence="1">Multi-pass membrane protein</topology>
    </subcellularLocation>
</comment>
<evidence type="ECO:0000313" key="10">
    <source>
        <dbReference type="Proteomes" id="UP001597520"/>
    </source>
</evidence>
<name>A0ABW5T225_9BACI</name>
<feature type="transmembrane region" description="Helical" evidence="8">
    <location>
        <begin position="267"/>
        <end position="286"/>
    </location>
</feature>
<reference evidence="10" key="1">
    <citation type="journal article" date="2019" name="Int. J. Syst. Evol. Microbiol.">
        <title>The Global Catalogue of Microorganisms (GCM) 10K type strain sequencing project: providing services to taxonomists for standard genome sequencing and annotation.</title>
        <authorList>
            <consortium name="The Broad Institute Genomics Platform"/>
            <consortium name="The Broad Institute Genome Sequencing Center for Infectious Disease"/>
            <person name="Wu L."/>
            <person name="Ma J."/>
        </authorList>
    </citation>
    <scope>NUCLEOTIDE SEQUENCE [LARGE SCALE GENOMIC DNA]</scope>
    <source>
        <strain evidence="10">KCTC 33792</strain>
    </source>
</reference>
<keyword evidence="3" id="KW-1003">Cell membrane</keyword>
<keyword evidence="5 8" id="KW-0812">Transmembrane</keyword>
<evidence type="ECO:0000313" key="9">
    <source>
        <dbReference type="EMBL" id="MFD2706041.1"/>
    </source>
</evidence>
<gene>
    <name evidence="9" type="ORF">ACFSUB_11255</name>
</gene>
<dbReference type="PANTHER" id="PTHR32196">
    <property type="entry name" value="ABC TRANSPORTER PERMEASE PROTEIN YPHD-RELATED-RELATED"/>
    <property type="match status" value="1"/>
</dbReference>
<evidence type="ECO:0000256" key="2">
    <source>
        <dbReference type="ARBA" id="ARBA00022448"/>
    </source>
</evidence>
<evidence type="ECO:0000256" key="8">
    <source>
        <dbReference type="SAM" id="Phobius"/>
    </source>
</evidence>
<proteinExistence type="predicted"/>
<evidence type="ECO:0000256" key="7">
    <source>
        <dbReference type="ARBA" id="ARBA00023136"/>
    </source>
</evidence>
<evidence type="ECO:0000256" key="6">
    <source>
        <dbReference type="ARBA" id="ARBA00022989"/>
    </source>
</evidence>
<feature type="transmembrane region" description="Helical" evidence="8">
    <location>
        <begin position="241"/>
        <end position="260"/>
    </location>
</feature>
<accession>A0ABW5T225</accession>
<dbReference type="PANTHER" id="PTHR32196:SF21">
    <property type="entry name" value="ABC TRANSPORTER PERMEASE PROTEIN YPHD-RELATED"/>
    <property type="match status" value="1"/>
</dbReference>
<feature type="transmembrane region" description="Helical" evidence="8">
    <location>
        <begin position="211"/>
        <end position="229"/>
    </location>
</feature>
<feature type="transmembrane region" description="Helical" evidence="8">
    <location>
        <begin position="159"/>
        <end position="182"/>
    </location>
</feature>
<evidence type="ECO:0000256" key="1">
    <source>
        <dbReference type="ARBA" id="ARBA00004651"/>
    </source>
</evidence>
<keyword evidence="2" id="KW-0813">Transport</keyword>
<dbReference type="InterPro" id="IPR001851">
    <property type="entry name" value="ABC_transp_permease"/>
</dbReference>
<dbReference type="Proteomes" id="UP001597520">
    <property type="component" value="Unassembled WGS sequence"/>
</dbReference>
<dbReference type="Pfam" id="PF02653">
    <property type="entry name" value="BPD_transp_2"/>
    <property type="match status" value="1"/>
</dbReference>
<dbReference type="EMBL" id="JBHUML010000003">
    <property type="protein sequence ID" value="MFD2706041.1"/>
    <property type="molecule type" value="Genomic_DNA"/>
</dbReference>
<keyword evidence="4" id="KW-0997">Cell inner membrane</keyword>
<dbReference type="CDD" id="cd06579">
    <property type="entry name" value="TM_PBP1_transp_AraH_like"/>
    <property type="match status" value="1"/>
</dbReference>
<sequence>MKFLLKQKEFSVLAIVVIISIILSFVSPVFLTVQNWLDIIEGNAVIGILAIGMTLIIITSDIDVSVAALTTAVTVSIGYLFQFLPDSWISVVLIFLIAPLIGILLGSFNGLLVSKIKIPAIVVTLGTLNIFSGLVLYITNGNYINSTNFPDSFMAFSNIEIAGIPILIYLFALVAAGTWFILKYTLIGRSVLAIGGNAQSSVRVGINFEKVKMFVFSYMGFLAGIAAIAQTSYTSAIDPNGLAGLELTVIAAVVLGGANIHGGRGSIPGTLLGVLLLAIMQNGMILARIDTFWQNVVTGAIIVIAVSYDEINHRRNQEKLSNIDVKEAS</sequence>
<protein>
    <submittedName>
        <fullName evidence="9">ABC transporter permease</fullName>
    </submittedName>
</protein>
<feature type="transmembrane region" description="Helical" evidence="8">
    <location>
        <begin position="118"/>
        <end position="139"/>
    </location>
</feature>
<dbReference type="RefSeq" id="WP_380713354.1">
    <property type="nucleotide sequence ID" value="NZ_JBHUML010000003.1"/>
</dbReference>
<feature type="transmembrane region" description="Helical" evidence="8">
    <location>
        <begin position="12"/>
        <end position="33"/>
    </location>
</feature>
<comment type="caution">
    <text evidence="9">The sequence shown here is derived from an EMBL/GenBank/DDBJ whole genome shotgun (WGS) entry which is preliminary data.</text>
</comment>
<feature type="transmembrane region" description="Helical" evidence="8">
    <location>
        <begin position="64"/>
        <end position="81"/>
    </location>
</feature>
<keyword evidence="10" id="KW-1185">Reference proteome</keyword>
<keyword evidence="6 8" id="KW-1133">Transmembrane helix</keyword>